<evidence type="ECO:0000313" key="2">
    <source>
        <dbReference type="EMBL" id="AZC00304.1"/>
    </source>
</evidence>
<dbReference type="EMBL" id="CP033540">
    <property type="protein sequence ID" value="AZC00304.1"/>
    <property type="molecule type" value="Genomic_DNA"/>
</dbReference>
<evidence type="ECO:0000259" key="1">
    <source>
        <dbReference type="Pfam" id="PF18406"/>
    </source>
</evidence>
<gene>
    <name evidence="2" type="ORF">DKE52_006190</name>
</gene>
<sequence>MPNHVTNKIEITSPNAMEAVAFMKGDDRAFDFGKIIPMPDSLHIGSGSITDFALAYALANGEKSELSQDQIDKYYEDGWFDTKSETAKRDLERAYGYVGESQEKREELLKLGQTVISNVDTYGHKTWYEWSNENWGTKWNAYDISVSENVIQFDSAWASPTPVLEKWIAQFKLTCTVKAFDEGYNFWFIKEYKDGELQSDRASLPEDKDALALELKGYSSDEEEDEE</sequence>
<dbReference type="AlphaFoldDB" id="A0A3G6YIS3"/>
<dbReference type="Pfam" id="PF18406">
    <property type="entry name" value="DUF1281_C"/>
    <property type="match status" value="1"/>
</dbReference>
<organism evidence="2 3">
    <name type="scientific">Acinetobacter pittii</name>
    <name type="common">Acinetobacter genomosp. 3</name>
    <dbReference type="NCBI Taxonomy" id="48296"/>
    <lineage>
        <taxon>Bacteria</taxon>
        <taxon>Pseudomonadati</taxon>
        <taxon>Pseudomonadota</taxon>
        <taxon>Gammaproteobacteria</taxon>
        <taxon>Moraxellales</taxon>
        <taxon>Moraxellaceae</taxon>
        <taxon>Acinetobacter</taxon>
        <taxon>Acinetobacter calcoaceticus/baumannii complex</taxon>
    </lineage>
</organism>
<feature type="domain" description="YubB ferredoxin-like" evidence="1">
    <location>
        <begin position="135"/>
        <end position="200"/>
    </location>
</feature>
<reference evidence="2 3" key="1">
    <citation type="submission" date="2018-11" db="EMBL/GenBank/DDBJ databases">
        <authorList>
            <person name="Kuo S.-C."/>
            <person name="Chen F.-J."/>
            <person name="Liao Y.-C."/>
        </authorList>
    </citation>
    <scope>NUCLEOTIDE SEQUENCE [LARGE SCALE GENOMIC DNA]</scope>
    <source>
        <strain evidence="2 3">2014S06-099</strain>
    </source>
</reference>
<accession>A0A3G6YIS3</accession>
<dbReference type="InterPro" id="IPR041329">
    <property type="entry name" value="YubB_C"/>
</dbReference>
<evidence type="ECO:0000313" key="3">
    <source>
        <dbReference type="Proteomes" id="UP000254410"/>
    </source>
</evidence>
<protein>
    <recommendedName>
        <fullName evidence="1">YubB ferredoxin-like domain-containing protein</fullName>
    </recommendedName>
</protein>
<proteinExistence type="predicted"/>
<name>A0A3G6YIS3_ACIPI</name>
<dbReference type="Proteomes" id="UP000254410">
    <property type="component" value="Chromosome"/>
</dbReference>
<reference evidence="2 3" key="2">
    <citation type="submission" date="2018-12" db="EMBL/GenBank/DDBJ databases">
        <title>Molecular Epidemiology of Emerging Carbapenem-Resistance in Acinetobacter nosocomialis and Acinetobacter pittii in Taiwan, 2010-2014.</title>
        <authorList>
            <person name="Huang W.-C."/>
            <person name="Wang H.-Y."/>
            <person name="Lai J.-F."/>
            <person name="Lauderdale T.-L."/>
            <person name="Sytwu H.-K."/>
        </authorList>
    </citation>
    <scope>NUCLEOTIDE SEQUENCE [LARGE SCALE GENOMIC DNA]</scope>
    <source>
        <strain evidence="2 3">2014S06-099</strain>
    </source>
</reference>